<dbReference type="OrthoDB" id="632644at2"/>
<keyword evidence="3" id="KW-0804">Transcription</keyword>
<organism evidence="5 6">
    <name type="scientific">Myroides marinus</name>
    <dbReference type="NCBI Taxonomy" id="703342"/>
    <lineage>
        <taxon>Bacteria</taxon>
        <taxon>Pseudomonadati</taxon>
        <taxon>Bacteroidota</taxon>
        <taxon>Flavobacteriia</taxon>
        <taxon>Flavobacteriales</taxon>
        <taxon>Flavobacteriaceae</taxon>
        <taxon>Myroides</taxon>
    </lineage>
</organism>
<name>A0A163U5W2_9FLAO</name>
<evidence type="ECO:0000313" key="5">
    <source>
        <dbReference type="EMBL" id="KZE72858.1"/>
    </source>
</evidence>
<dbReference type="GO" id="GO:0003700">
    <property type="term" value="F:DNA-binding transcription factor activity"/>
    <property type="evidence" value="ECO:0007669"/>
    <property type="project" value="InterPro"/>
</dbReference>
<keyword evidence="6" id="KW-1185">Reference proteome</keyword>
<dbReference type="Pfam" id="PF12833">
    <property type="entry name" value="HTH_18"/>
    <property type="match status" value="1"/>
</dbReference>
<dbReference type="PANTHER" id="PTHR43280:SF32">
    <property type="entry name" value="TRANSCRIPTIONAL REGULATORY PROTEIN"/>
    <property type="match status" value="1"/>
</dbReference>
<evidence type="ECO:0000313" key="6">
    <source>
        <dbReference type="Proteomes" id="UP000076630"/>
    </source>
</evidence>
<dbReference type="SUPFAM" id="SSF46689">
    <property type="entry name" value="Homeodomain-like"/>
    <property type="match status" value="1"/>
</dbReference>
<evidence type="ECO:0000256" key="3">
    <source>
        <dbReference type="ARBA" id="ARBA00023163"/>
    </source>
</evidence>
<dbReference type="PROSITE" id="PS01124">
    <property type="entry name" value="HTH_ARAC_FAMILY_2"/>
    <property type="match status" value="1"/>
</dbReference>
<dbReference type="SMART" id="SM00342">
    <property type="entry name" value="HTH_ARAC"/>
    <property type="match status" value="1"/>
</dbReference>
<dbReference type="AlphaFoldDB" id="A0A163U5W2"/>
<accession>A0A163U5W2</accession>
<evidence type="ECO:0000256" key="1">
    <source>
        <dbReference type="ARBA" id="ARBA00023015"/>
    </source>
</evidence>
<dbReference type="InterPro" id="IPR018060">
    <property type="entry name" value="HTH_AraC"/>
</dbReference>
<dbReference type="GO" id="GO:0043565">
    <property type="term" value="F:sequence-specific DNA binding"/>
    <property type="evidence" value="ECO:0007669"/>
    <property type="project" value="InterPro"/>
</dbReference>
<dbReference type="Proteomes" id="UP000076630">
    <property type="component" value="Unassembled WGS sequence"/>
</dbReference>
<dbReference type="InterPro" id="IPR009057">
    <property type="entry name" value="Homeodomain-like_sf"/>
</dbReference>
<dbReference type="Gene3D" id="1.10.10.60">
    <property type="entry name" value="Homeodomain-like"/>
    <property type="match status" value="1"/>
</dbReference>
<protein>
    <submittedName>
        <fullName evidence="5">AraC family transcriptional regulator</fullName>
    </submittedName>
</protein>
<keyword evidence="1" id="KW-0805">Transcription regulation</keyword>
<gene>
    <name evidence="5" type="ORF">AV926_02290</name>
</gene>
<evidence type="ECO:0000259" key="4">
    <source>
        <dbReference type="PROSITE" id="PS01124"/>
    </source>
</evidence>
<keyword evidence="2" id="KW-0238">DNA-binding</keyword>
<comment type="caution">
    <text evidence="5">The sequence shown here is derived from an EMBL/GenBank/DDBJ whole genome shotgun (WGS) entry which is preliminary data.</text>
</comment>
<dbReference type="PANTHER" id="PTHR43280">
    <property type="entry name" value="ARAC-FAMILY TRANSCRIPTIONAL REGULATOR"/>
    <property type="match status" value="1"/>
</dbReference>
<feature type="domain" description="HTH araC/xylS-type" evidence="4">
    <location>
        <begin position="188"/>
        <end position="286"/>
    </location>
</feature>
<dbReference type="RefSeq" id="WP_038988231.1">
    <property type="nucleotide sequence ID" value="NZ_JACAJN010000021.1"/>
</dbReference>
<reference evidence="5 6" key="1">
    <citation type="submission" date="2016-01" db="EMBL/GenBank/DDBJ databases">
        <title>Whole genome sequencing of Myroides marinus L41.</title>
        <authorList>
            <person name="Hong K.W."/>
        </authorList>
    </citation>
    <scope>NUCLEOTIDE SEQUENCE [LARGE SCALE GENOMIC DNA]</scope>
    <source>
        <strain evidence="5 6">L41</strain>
    </source>
</reference>
<evidence type="ECO:0000256" key="2">
    <source>
        <dbReference type="ARBA" id="ARBA00023125"/>
    </source>
</evidence>
<dbReference type="EMBL" id="LQNU01000116">
    <property type="protein sequence ID" value="KZE72858.1"/>
    <property type="molecule type" value="Genomic_DNA"/>
</dbReference>
<proteinExistence type="predicted"/>
<sequence length="295" mass="34717">MLDKNIRELGISVLYANQDNTHDIVEILNYLDTRIDSYSVCILLKGTISIQYDHKMHSFGENSVFIISSFIPFISLPQYSEDFELMMLTFASNMPIPLDFSNEFTQMITYYFARKFHPINSLEEEELVRIKEVIRLVGDYLNLNTTYAYRVDIIQSLFKVFFYELVRIVSKYAQLIDEKPTVKKKLFIDFFMLVKKHFKQNRELTFYSDHLFVTPKYLSEVVKGYYGSSAKKLIEDIVIHEAKYLLADQTIPIYEVASELNFNDQSMFGKYFRNSTGLSPKAYRSELQKRIIKPI</sequence>